<evidence type="ECO:0000256" key="2">
    <source>
        <dbReference type="ARBA" id="ARBA00022679"/>
    </source>
</evidence>
<comment type="caution">
    <text evidence="23">The sequence shown here is derived from an EMBL/GenBank/DDBJ whole genome shotgun (WGS) entry which is preliminary data.</text>
</comment>
<feature type="compositionally biased region" description="Acidic residues" evidence="19">
    <location>
        <begin position="1072"/>
        <end position="1087"/>
    </location>
</feature>
<reference evidence="23 24" key="1">
    <citation type="journal article" date="2018" name="Sci. Data">
        <title>The draft genome sequence of cork oak.</title>
        <authorList>
            <person name="Ramos A.M."/>
            <person name="Usie A."/>
            <person name="Barbosa P."/>
            <person name="Barros P.M."/>
            <person name="Capote T."/>
            <person name="Chaves I."/>
            <person name="Simoes F."/>
            <person name="Abreu I."/>
            <person name="Carrasquinho I."/>
            <person name="Faro C."/>
            <person name="Guimaraes J.B."/>
            <person name="Mendonca D."/>
            <person name="Nobrega F."/>
            <person name="Rodrigues L."/>
            <person name="Saibo N.J.M."/>
            <person name="Varela M.C."/>
            <person name="Egas C."/>
            <person name="Matos J."/>
            <person name="Miguel C.M."/>
            <person name="Oliveira M.M."/>
            <person name="Ricardo C.P."/>
            <person name="Goncalves S."/>
        </authorList>
    </citation>
    <scope>NUCLEOTIDE SEQUENCE [LARGE SCALE GENOMIC DNA]</scope>
    <source>
        <strain evidence="24">cv. HL8</strain>
    </source>
</reference>
<dbReference type="PANTHER" id="PTHR47926">
    <property type="entry name" value="PENTATRICOPEPTIDE REPEAT-CONTAINING PROTEIN"/>
    <property type="match status" value="1"/>
</dbReference>
<feature type="domain" description="N-acetyltransferase" evidence="22">
    <location>
        <begin position="1522"/>
        <end position="1668"/>
    </location>
</feature>
<keyword evidence="6" id="KW-0862">Zinc</keyword>
<dbReference type="GO" id="GO:0040029">
    <property type="term" value="P:epigenetic regulation of gene expression"/>
    <property type="evidence" value="ECO:0007669"/>
    <property type="project" value="UniProtKB-ARBA"/>
</dbReference>
<feature type="domain" description="C2H2-type" evidence="20">
    <location>
        <begin position="1389"/>
        <end position="1418"/>
    </location>
</feature>
<dbReference type="Proteomes" id="UP000237347">
    <property type="component" value="Unassembled WGS sequence"/>
</dbReference>
<dbReference type="InterPro" id="IPR016181">
    <property type="entry name" value="Acyl_CoA_acyltransferase"/>
</dbReference>
<dbReference type="Gene3D" id="3.30.160.60">
    <property type="entry name" value="Classic Zinc Finger"/>
    <property type="match status" value="1"/>
</dbReference>
<keyword evidence="13" id="KW-0539">Nucleus</keyword>
<evidence type="ECO:0000256" key="19">
    <source>
        <dbReference type="SAM" id="MobiDB-lite"/>
    </source>
</evidence>
<dbReference type="InterPro" id="IPR046960">
    <property type="entry name" value="PPR_At4g14850-like_plant"/>
</dbReference>
<evidence type="ECO:0000256" key="16">
    <source>
        <dbReference type="ARBA" id="ARBA00051751"/>
    </source>
</evidence>
<evidence type="ECO:0000313" key="23">
    <source>
        <dbReference type="EMBL" id="KAK7848605.1"/>
    </source>
</evidence>
<dbReference type="GO" id="GO:0071558">
    <property type="term" value="F:histone H3K27me2/H3K27me3 demethylase activity"/>
    <property type="evidence" value="ECO:0007669"/>
    <property type="project" value="UniProtKB-ARBA"/>
</dbReference>
<evidence type="ECO:0000259" key="21">
    <source>
        <dbReference type="PROSITE" id="PS51184"/>
    </source>
</evidence>
<dbReference type="SUPFAM" id="SSF51197">
    <property type="entry name" value="Clavaminate synthase-like"/>
    <property type="match status" value="1"/>
</dbReference>
<dbReference type="NCBIfam" id="TIGR00756">
    <property type="entry name" value="PPR"/>
    <property type="match status" value="5"/>
</dbReference>
<feature type="repeat" description="PPR" evidence="18">
    <location>
        <begin position="1962"/>
        <end position="1996"/>
    </location>
</feature>
<dbReference type="Gene3D" id="1.25.40.10">
    <property type="entry name" value="Tetratricopeptide repeat domain"/>
    <property type="match status" value="4"/>
</dbReference>
<dbReference type="InterPro" id="IPR003347">
    <property type="entry name" value="JmjC_dom"/>
</dbReference>
<dbReference type="FunFam" id="1.25.40.10:FF:000344">
    <property type="entry name" value="Pentatricopeptide repeat-containing protein"/>
    <property type="match status" value="1"/>
</dbReference>
<keyword evidence="24" id="KW-1185">Reference proteome</keyword>
<evidence type="ECO:0000256" key="1">
    <source>
        <dbReference type="ARBA" id="ARBA00009711"/>
    </source>
</evidence>
<feature type="region of interest" description="Disordered" evidence="19">
    <location>
        <begin position="1221"/>
        <end position="1245"/>
    </location>
</feature>
<evidence type="ECO:0000256" key="9">
    <source>
        <dbReference type="ARBA" id="ARBA00023002"/>
    </source>
</evidence>
<evidence type="ECO:0000256" key="13">
    <source>
        <dbReference type="ARBA" id="ARBA00023242"/>
    </source>
</evidence>
<dbReference type="InterPro" id="IPR046848">
    <property type="entry name" value="E_motif"/>
</dbReference>
<evidence type="ECO:0000256" key="7">
    <source>
        <dbReference type="ARBA" id="ARBA00022853"/>
    </source>
</evidence>
<keyword evidence="2" id="KW-0808">Transferase</keyword>
<evidence type="ECO:0000256" key="4">
    <source>
        <dbReference type="ARBA" id="ARBA00022737"/>
    </source>
</evidence>
<dbReference type="Pfam" id="PF00583">
    <property type="entry name" value="Acetyltransf_1"/>
    <property type="match status" value="3"/>
</dbReference>
<dbReference type="SUPFAM" id="SSF55729">
    <property type="entry name" value="Acyl-CoA N-acyltransferases (Nat)"/>
    <property type="match status" value="3"/>
</dbReference>
<dbReference type="SMART" id="SM00558">
    <property type="entry name" value="JmjC"/>
    <property type="match status" value="1"/>
</dbReference>
<evidence type="ECO:0000256" key="5">
    <source>
        <dbReference type="ARBA" id="ARBA00022771"/>
    </source>
</evidence>
<dbReference type="PROSITE" id="PS51375">
    <property type="entry name" value="PPR"/>
    <property type="match status" value="5"/>
</dbReference>
<dbReference type="GO" id="GO:0009826">
    <property type="term" value="P:unidimensional cell growth"/>
    <property type="evidence" value="ECO:0007669"/>
    <property type="project" value="UniProtKB-ARBA"/>
</dbReference>
<keyword evidence="9" id="KW-0560">Oxidoreductase</keyword>
<comment type="similarity">
    <text evidence="1">Belongs to the JHDM3 histone demethylase family.</text>
</comment>
<evidence type="ECO:0000259" key="22">
    <source>
        <dbReference type="PROSITE" id="PS51186"/>
    </source>
</evidence>
<evidence type="ECO:0000256" key="8">
    <source>
        <dbReference type="ARBA" id="ARBA00022964"/>
    </source>
</evidence>
<dbReference type="GO" id="GO:0048580">
    <property type="term" value="P:regulation of post-embryonic development"/>
    <property type="evidence" value="ECO:0007669"/>
    <property type="project" value="UniProtKB-ARBA"/>
</dbReference>
<dbReference type="GO" id="GO:0008080">
    <property type="term" value="F:N-acetyltransferase activity"/>
    <property type="evidence" value="ECO:0007669"/>
    <property type="project" value="UniProtKB-ARBA"/>
</dbReference>
<feature type="domain" description="JmjC" evidence="21">
    <location>
        <begin position="1"/>
        <end position="285"/>
    </location>
</feature>
<dbReference type="GO" id="GO:0009451">
    <property type="term" value="P:RNA modification"/>
    <property type="evidence" value="ECO:0007669"/>
    <property type="project" value="InterPro"/>
</dbReference>
<feature type="repeat" description="PPR" evidence="18">
    <location>
        <begin position="1760"/>
        <end position="1794"/>
    </location>
</feature>
<keyword evidence="11" id="KW-0805">Transcription regulation</keyword>
<dbReference type="SUPFAM" id="SSF57667">
    <property type="entry name" value="beta-beta-alpha zinc fingers"/>
    <property type="match status" value="1"/>
</dbReference>
<dbReference type="FunFam" id="1.25.40.10:FF:000627">
    <property type="entry name" value="Pentatricopeptide repeat-containing protein"/>
    <property type="match status" value="1"/>
</dbReference>
<dbReference type="InterPro" id="IPR011990">
    <property type="entry name" value="TPR-like_helical_dom_sf"/>
</dbReference>
<dbReference type="FunFam" id="1.25.40.10:FF:000305">
    <property type="entry name" value="Pentatricopeptide repeat-containing protein mitochondrial"/>
    <property type="match status" value="1"/>
</dbReference>
<evidence type="ECO:0000256" key="12">
    <source>
        <dbReference type="ARBA" id="ARBA00023163"/>
    </source>
</evidence>
<keyword evidence="5 17" id="KW-0863">Zinc-finger</keyword>
<evidence type="ECO:0000256" key="17">
    <source>
        <dbReference type="PROSITE-ProRule" id="PRU00042"/>
    </source>
</evidence>
<comment type="catalytic activity">
    <reaction evidence="15">
        <text>N(6),N(6)-dimethyl-L-lysyl(27)-[histone H3] + 2-oxoglutarate + O2 = N(6)-methyl-L-lysyl(27)-[histone H3] + formaldehyde + succinate + CO2</text>
        <dbReference type="Rhea" id="RHEA:60232"/>
        <dbReference type="Rhea" id="RHEA-COMP:15539"/>
        <dbReference type="Rhea" id="RHEA-COMP:15544"/>
        <dbReference type="ChEBI" id="CHEBI:15379"/>
        <dbReference type="ChEBI" id="CHEBI:16526"/>
        <dbReference type="ChEBI" id="CHEBI:16810"/>
        <dbReference type="ChEBI" id="CHEBI:16842"/>
        <dbReference type="ChEBI" id="CHEBI:30031"/>
        <dbReference type="ChEBI" id="CHEBI:61929"/>
        <dbReference type="ChEBI" id="CHEBI:61976"/>
    </reaction>
    <physiologicalReaction direction="left-to-right" evidence="15">
        <dbReference type="Rhea" id="RHEA:60233"/>
    </physiologicalReaction>
</comment>
<feature type="domain" description="N-acetyltransferase" evidence="22">
    <location>
        <begin position="81"/>
        <end position="233"/>
    </location>
</feature>
<dbReference type="Pfam" id="PF02373">
    <property type="entry name" value="JmjC"/>
    <property type="match status" value="1"/>
</dbReference>
<gene>
    <name evidence="23" type="primary">PCMP-E31</name>
    <name evidence="23" type="ORF">CFP56_004620</name>
</gene>
<dbReference type="InterPro" id="IPR036236">
    <property type="entry name" value="Znf_C2H2_sf"/>
</dbReference>
<feature type="compositionally biased region" description="Basic residues" evidence="19">
    <location>
        <begin position="694"/>
        <end position="708"/>
    </location>
</feature>
<comment type="catalytic activity">
    <reaction evidence="16">
        <text>N(6),N(6),N(6)-trimethyl-L-lysyl(27)-[histone H3] + 2-oxoglutarate + O2 = N(6),N(6)-dimethyl-L-lysyl(27)-[histone H3] + formaldehyde + succinate + CO2</text>
        <dbReference type="Rhea" id="RHEA:60228"/>
        <dbReference type="Rhea" id="RHEA-COMP:15535"/>
        <dbReference type="Rhea" id="RHEA-COMP:15539"/>
        <dbReference type="ChEBI" id="CHEBI:15379"/>
        <dbReference type="ChEBI" id="CHEBI:16526"/>
        <dbReference type="ChEBI" id="CHEBI:16810"/>
        <dbReference type="ChEBI" id="CHEBI:16842"/>
        <dbReference type="ChEBI" id="CHEBI:30031"/>
        <dbReference type="ChEBI" id="CHEBI:61961"/>
        <dbReference type="ChEBI" id="CHEBI:61976"/>
    </reaction>
    <physiologicalReaction direction="left-to-right" evidence="16">
        <dbReference type="Rhea" id="RHEA:60229"/>
    </physiologicalReaction>
</comment>
<keyword evidence="4" id="KW-0677">Repeat</keyword>
<evidence type="ECO:0000259" key="20">
    <source>
        <dbReference type="PROSITE" id="PS50157"/>
    </source>
</evidence>
<sequence>MAAAAPPPAPTPAATALPDPTPIGYPLFTRIRLATVSDVPHIHKLIHQLANFEHLAHQCSATEASLSSTLFTSPPFQSFTVFILELSQTPFPPQLHPHSALFSPITQTITLDLPIDDPEAETFKSNDKDCGFDVVVGGFVLFFPNYSTFLGKPGFYVEDLFVRECYRRKGFGKMLLSAVAAQAVKMGYGRVEWAVLDWNVNAIKFYEEIAALTLLGEKTTLLSPEVVVASGIPCCRLVQNPGEFVVTFPRAYHVGFSHGFNCGEAANFGTPQWLTVAKEAAVRRAAMNYLPMLSHQQLLYLLTMSFVSRLAHYSSFKYSLFLMFDLLDCFDARVPRSLLPGVRSSRLRDRQKEERELLVKKAFIEDILKENIKLSNLLGKVSTCHAVLWNADLLPYPSRDSQLPSIVATDSTSPRENASHIHTENNNNIQNDLIHEMNLYIETLNDLSLDGDDLSCDFQVDSGTLACVACGILGFPFMSVVQPSEEASLKLQPMDHRLVQGGPRVSGPENACSSPDCDGFIKSNIPENLPPVPDVSLPPKDLKMSLLTKFDTQWNTSSKFLRPRIFCLEHAIEIVELLQSKGGVNMLMICHSDYQKMKAHAVAVSEEIGKPFDYNEVPLDTASQEDLNLIDLAIDDEEHDECGEDWTSKLGINLRYCAKVRKNSPSMQVQHALTLGGLFSEKSATSECLTVKWQSRRSRSRKSNHSSHGKVCDTAQSKKDEVLGGRSNGIIVNNEKKLIQYSRRNPKLKLGGSTDASTVDGCPGKNLSKDVSAATYGDRDKQSGKATENDLSNKGNSKSDAVFVFSNASGVSEMQHESSGFAATSGGSLNSAPSRIEDSPASDTLVVVETQSENHTLDDFDIDGKACNVATWDGSEMQPKIKSTDETKEEDKTTYAKKCGSPLIIATDERSGMQAENQSKEKISITNESFHLVSEGQCNVSTEGDVLMNEVSDLSKPPTPHIADPVVRNFEAQMENVVLEESCINSKVLVCATLDNEVQQKIHTTSRIEYDGPLSSNVAPINQLTLASTEGVSCNIAVTNQPTLASMQESCEGPTEIRAAEDISIAMSSDAVEQELESENGSTEDEPVSSYVIPTNEPTASREIHSPDRNNEELVSSSVSPMEVSQPCVSLEQCPEVPRGCSAEEDLHDGVTLDTEVQQDIQTSDGTDEGMPVPSFITQVEKEPVTISGGECYKVPRGINAEENLSGGVALDNEVEQKKELTNENDEEFSEYDTLINPPSPAPIQKRSRIRRDTHVENLLHKEVCSSQDDRELESIESTLLEPRSSTDKRRKRKREADHLTENKFGCSDFIRSPCEGLRPRAGKDATSRCGIDTSKIVEEKLVRKKVSKASDVPLPPKNKNSMGSHKCDLEGCRMSFKTKAELLLHKRNRCPHEGCGKRFSNHKYAMLHKRVHDDDRPLKCPWKGCTMSFKWAWARTEHIRVHTAAPPPAPTPAATALPDPTPIGYPLFTRIRLATVSDVPHIHKLIHQLANFEHLAHQCSATEASLSSTLFTSPPFQSFTVFILELSQTPFPPQLHPHSALFSPITQTITLDLPIDDPEAETFKSNDKDCGFDVVVGGFVLFFPNYSTFLGKPGFYVEDLFVRECYRRKGFGKMLLSAVAAQAVKMGYGRVEWAVLDWNVNAIKFYEEIGAKVLQETILCVSRIHKPCCLSLHFSSSASKSNAKLSDDSSYSLSTCVASLQGCAHHKNLSKGKQLHSYMLTNAFLNSPVSTTSLINMYSKCNRMEDALLVFNHQAHHCNVFAYNAIISGFVSNGLAEDGFEFYKRMRVLDVRPDKFTFPCVIKACSDIVEVLEVRKIHGLLFKLGLELDVFIGSALVNTYLKFGLIVEAQEVFEKLPVRDVALWNALVNGYAQIGRLDEVLEVFKRMGVEGVVPNRFTVTGVLSVLALMEEFNNGRAIHGFAMKMGYVSGVAVSNALIDMYGKCMHIGDALEIFETINEKDIFSWNSIISVHGQCGDYDVTLRLFDRMLGAGVKPDLVTITAVLPACSNLVALMHGRQIHGYMIVNGLGKDGNHKDTDDALVNNAIMDMYAKCGSMRDAHSVFCKMRNKDVASWNIMIMGYGMQGHGDEALDVFSRMCEAQIKPDAVTFIGVLSACSHAGLVRHGRELLTLMKSKYGVDPTIEHYACVIDMLGRAGQLEDAYELAQAMPIEANPVVWRTLLAACRLHGNADLADIVVQQVLKLEPEHCGNYVLMSNIYGVSGRYEDVLDIRQAMRQQNVKKAPGCSWIELKNGVRTFITRDMTHPETNLIYVTLNSLTVRLHEYATALPNPTPTGHPLFSRVRLAAPSDIPHIHKLIHQMAVFERLTHLFSATEASLSSSLFTSPPFQSFTIFILELSQAPFPPSPSPPLFFSPITQTTTLDLPIDDPESETFKSNDKDSGFDVVVGGFVLFFPNYSTFLGKPGFYVEDLFVRECYRRKGFGKMLLSAVAAQAVKMGYGRVEWVVLDWNVNAIKFYEEMGANVLQEWRICRLTGEALQAYANPAI</sequence>
<evidence type="ECO:0000256" key="14">
    <source>
        <dbReference type="ARBA" id="ARBA00023315"/>
    </source>
</evidence>
<keyword evidence="7" id="KW-0156">Chromatin regulator</keyword>
<dbReference type="FunFam" id="3.30.160.60:FF:000747">
    <property type="entry name" value="Probable lysine-specific demethylase ELF6"/>
    <property type="match status" value="1"/>
</dbReference>
<dbReference type="Pfam" id="PF20431">
    <property type="entry name" value="E_motif"/>
    <property type="match status" value="1"/>
</dbReference>
<dbReference type="PROSITE" id="PS51184">
    <property type="entry name" value="JMJC"/>
    <property type="match status" value="1"/>
</dbReference>
<evidence type="ECO:0000256" key="3">
    <source>
        <dbReference type="ARBA" id="ARBA00022723"/>
    </source>
</evidence>
<dbReference type="Gene3D" id="3.40.630.30">
    <property type="match status" value="3"/>
</dbReference>
<feature type="domain" description="N-acetyltransferase" evidence="22">
    <location>
        <begin position="2342"/>
        <end position="2496"/>
    </location>
</feature>
<dbReference type="Pfam" id="PF01535">
    <property type="entry name" value="PPR"/>
    <property type="match status" value="1"/>
</dbReference>
<dbReference type="GO" id="GO:0010628">
    <property type="term" value="P:positive regulation of gene expression"/>
    <property type="evidence" value="ECO:0007669"/>
    <property type="project" value="UniProtKB-ARBA"/>
</dbReference>
<keyword evidence="3" id="KW-0479">Metal-binding</keyword>
<evidence type="ECO:0000256" key="15">
    <source>
        <dbReference type="ARBA" id="ARBA00050682"/>
    </source>
</evidence>
<dbReference type="PROSITE" id="PS51186">
    <property type="entry name" value="GNAT"/>
    <property type="match status" value="3"/>
</dbReference>
<dbReference type="PROSITE" id="PS00028">
    <property type="entry name" value="ZINC_FINGER_C2H2_1"/>
    <property type="match status" value="2"/>
</dbReference>
<protein>
    <submittedName>
        <fullName evidence="23">Pentatricopeptide repeat-containing protein</fullName>
    </submittedName>
</protein>
<evidence type="ECO:0000313" key="24">
    <source>
        <dbReference type="Proteomes" id="UP000237347"/>
    </source>
</evidence>
<dbReference type="InterPro" id="IPR000182">
    <property type="entry name" value="GNAT_dom"/>
</dbReference>
<evidence type="ECO:0000256" key="18">
    <source>
        <dbReference type="PROSITE-ProRule" id="PRU00708"/>
    </source>
</evidence>
<dbReference type="FunFam" id="3.40.630.30:FF:000099">
    <property type="entry name" value="probable acetyltransferase NATA1-like"/>
    <property type="match status" value="3"/>
</dbReference>
<dbReference type="PROSITE" id="PS50157">
    <property type="entry name" value="ZINC_FINGER_C2H2_2"/>
    <property type="match status" value="2"/>
</dbReference>
<evidence type="ECO:0000256" key="6">
    <source>
        <dbReference type="ARBA" id="ARBA00022833"/>
    </source>
</evidence>
<dbReference type="SMART" id="SM00355">
    <property type="entry name" value="ZnF_C2H2"/>
    <property type="match status" value="3"/>
</dbReference>
<keyword evidence="10" id="KW-0408">Iron</keyword>
<feature type="region of interest" description="Disordered" evidence="19">
    <location>
        <begin position="1070"/>
        <end position="1090"/>
    </location>
</feature>
<dbReference type="SUPFAM" id="SSF48452">
    <property type="entry name" value="TPR-like"/>
    <property type="match status" value="1"/>
</dbReference>
<dbReference type="GO" id="GO:2000028">
    <property type="term" value="P:regulation of photoperiodism, flowering"/>
    <property type="evidence" value="ECO:0007669"/>
    <property type="project" value="UniProtKB-ARBA"/>
</dbReference>
<dbReference type="EMBL" id="PKMF04000125">
    <property type="protein sequence ID" value="KAK7848605.1"/>
    <property type="molecule type" value="Genomic_DNA"/>
</dbReference>
<dbReference type="Pfam" id="PF13041">
    <property type="entry name" value="PPR_2"/>
    <property type="match status" value="4"/>
</dbReference>
<dbReference type="CDD" id="cd04301">
    <property type="entry name" value="NAT_SF"/>
    <property type="match status" value="3"/>
</dbReference>
<feature type="compositionally biased region" description="Polar residues" evidence="19">
    <location>
        <begin position="816"/>
        <end position="833"/>
    </location>
</feature>
<keyword evidence="8" id="KW-0223">Dioxygenase</keyword>
<keyword evidence="14" id="KW-0012">Acyltransferase</keyword>
<dbReference type="InterPro" id="IPR002885">
    <property type="entry name" value="PPR_rpt"/>
</dbReference>
<feature type="repeat" description="PPR" evidence="18">
    <location>
        <begin position="2071"/>
        <end position="2105"/>
    </location>
</feature>
<dbReference type="GO" id="GO:0008270">
    <property type="term" value="F:zinc ion binding"/>
    <property type="evidence" value="ECO:0007669"/>
    <property type="project" value="UniProtKB-KW"/>
</dbReference>
<feature type="region of interest" description="Disordered" evidence="19">
    <location>
        <begin position="747"/>
        <end position="798"/>
    </location>
</feature>
<organism evidence="23 24">
    <name type="scientific">Quercus suber</name>
    <name type="common">Cork oak</name>
    <dbReference type="NCBI Taxonomy" id="58331"/>
    <lineage>
        <taxon>Eukaryota</taxon>
        <taxon>Viridiplantae</taxon>
        <taxon>Streptophyta</taxon>
        <taxon>Embryophyta</taxon>
        <taxon>Tracheophyta</taxon>
        <taxon>Spermatophyta</taxon>
        <taxon>Magnoliopsida</taxon>
        <taxon>eudicotyledons</taxon>
        <taxon>Gunneridae</taxon>
        <taxon>Pentapetalae</taxon>
        <taxon>rosids</taxon>
        <taxon>fabids</taxon>
        <taxon>Fagales</taxon>
        <taxon>Fagaceae</taxon>
        <taxon>Quercus</taxon>
    </lineage>
</organism>
<dbReference type="InterPro" id="IPR013087">
    <property type="entry name" value="Znf_C2H2_type"/>
</dbReference>
<dbReference type="GO" id="GO:0009741">
    <property type="term" value="P:response to brassinosteroid"/>
    <property type="evidence" value="ECO:0007669"/>
    <property type="project" value="UniProtKB-ARBA"/>
</dbReference>
<feature type="repeat" description="PPR" evidence="18">
    <location>
        <begin position="1861"/>
        <end position="1895"/>
    </location>
</feature>
<feature type="repeat" description="PPR" evidence="18">
    <location>
        <begin position="2040"/>
        <end position="2070"/>
    </location>
</feature>
<dbReference type="Gene3D" id="2.60.120.650">
    <property type="entry name" value="Cupin"/>
    <property type="match status" value="1"/>
</dbReference>
<feature type="region of interest" description="Disordered" evidence="19">
    <location>
        <begin position="1267"/>
        <end position="1297"/>
    </location>
</feature>
<feature type="compositionally biased region" description="Polar residues" evidence="19">
    <location>
        <begin position="784"/>
        <end position="798"/>
    </location>
</feature>
<feature type="region of interest" description="Disordered" evidence="19">
    <location>
        <begin position="694"/>
        <end position="718"/>
    </location>
</feature>
<evidence type="ECO:0000256" key="10">
    <source>
        <dbReference type="ARBA" id="ARBA00023004"/>
    </source>
</evidence>
<name>A0AAW0LBN3_QUESU</name>
<feature type="domain" description="C2H2-type" evidence="20">
    <location>
        <begin position="1419"/>
        <end position="1448"/>
    </location>
</feature>
<keyword evidence="12" id="KW-0804">Transcription</keyword>
<evidence type="ECO:0000256" key="11">
    <source>
        <dbReference type="ARBA" id="ARBA00023015"/>
    </source>
</evidence>
<proteinExistence type="inferred from homology"/>
<feature type="region of interest" description="Disordered" evidence="19">
    <location>
        <begin position="816"/>
        <end position="841"/>
    </location>
</feature>
<dbReference type="GO" id="GO:0003723">
    <property type="term" value="F:RNA binding"/>
    <property type="evidence" value="ECO:0007669"/>
    <property type="project" value="InterPro"/>
</dbReference>
<accession>A0AAW0LBN3</accession>